<keyword evidence="2 4" id="KW-0472">Membrane</keyword>
<organism evidence="5 6">
    <name type="scientific">Piptocephalis cylindrospora</name>
    <dbReference type="NCBI Taxonomy" id="1907219"/>
    <lineage>
        <taxon>Eukaryota</taxon>
        <taxon>Fungi</taxon>
        <taxon>Fungi incertae sedis</taxon>
        <taxon>Zoopagomycota</taxon>
        <taxon>Zoopagomycotina</taxon>
        <taxon>Zoopagomycetes</taxon>
        <taxon>Zoopagales</taxon>
        <taxon>Piptocephalidaceae</taxon>
        <taxon>Piptocephalis</taxon>
    </lineage>
</organism>
<keyword evidence="4" id="KW-1133">Transmembrane helix</keyword>
<dbReference type="EMBL" id="KZ988009">
    <property type="protein sequence ID" value="RKP13483.1"/>
    <property type="molecule type" value="Genomic_DNA"/>
</dbReference>
<feature type="compositionally biased region" description="Gly residues" evidence="3">
    <location>
        <begin position="440"/>
        <end position="450"/>
    </location>
</feature>
<feature type="compositionally biased region" description="Pro residues" evidence="3">
    <location>
        <begin position="408"/>
        <end position="423"/>
    </location>
</feature>
<keyword evidence="4" id="KW-0812">Transmembrane</keyword>
<proteinExistence type="predicted"/>
<dbReference type="InterPro" id="IPR044839">
    <property type="entry name" value="NDR1-like"/>
</dbReference>
<evidence type="ECO:0008006" key="7">
    <source>
        <dbReference type="Google" id="ProtNLM"/>
    </source>
</evidence>
<dbReference type="AlphaFoldDB" id="A0A4P9Y3T4"/>
<dbReference type="GO" id="GO:0098542">
    <property type="term" value="P:defense response to other organism"/>
    <property type="evidence" value="ECO:0007669"/>
    <property type="project" value="InterPro"/>
</dbReference>
<evidence type="ECO:0000256" key="4">
    <source>
        <dbReference type="SAM" id="Phobius"/>
    </source>
</evidence>
<comment type="subcellular location">
    <subcellularLocation>
        <location evidence="1">Membrane</location>
    </subcellularLocation>
</comment>
<feature type="region of interest" description="Disordered" evidence="3">
    <location>
        <begin position="1"/>
        <end position="369"/>
    </location>
</feature>
<feature type="region of interest" description="Disordered" evidence="3">
    <location>
        <begin position="392"/>
        <end position="450"/>
    </location>
</feature>
<dbReference type="Proteomes" id="UP000267251">
    <property type="component" value="Unassembled WGS sequence"/>
</dbReference>
<feature type="compositionally biased region" description="Low complexity" evidence="3">
    <location>
        <begin position="714"/>
        <end position="723"/>
    </location>
</feature>
<feature type="compositionally biased region" description="Low complexity" evidence="3">
    <location>
        <begin position="115"/>
        <end position="128"/>
    </location>
</feature>
<sequence>MAYRYRGPPSRSPSPPPRFGEGGRGRRARGMSEDSDTDLEDMYGMAGRRVRNGWEDQDTRGFGRGRRQPSPSPPGSPVRRVDPLERRRSRSLTRGRFGRGLPRSPSPVPYRGRRSSSASSAFSYYRQAGDGGGNGNGNKGNGGGSEDKGGGGIWGYLGYGKGDEVKQGASSDRGVNLRREESQRQRNLRRRSSYPVGGKMTNPETGGPAGGGIWGMFGKLGGGGQTDGTKKNDWGFGSKPGSEPAPSPEEGRVGLRNRRRSSHTRPTPGPLERTGTGRGMARRRSSSGMGAYRGNPTSPRGRYGGGPGRGGGGGGGTGWDGGMRRRSSTRIQIPGRGDEDYRGGPASPPIHYTTLNNMNNRPGRMGGEETGVTDGGWMGKFQAGFQGIKGRLGVGESKEDGSDVVYHRPPPPPPPPPSMPQRPPSSAAYVSPLTDSMNGSGKGKVQGGGRKWWGGKSEDAGWKKKLFCCCCLCCGCFCLRPMRRRNRIICLVLGFLLIGALAAMIYVLWPRYPEVVLVGAKPGKPGSRMEPRVTGSILTLPVNLSFVAQSPNYIPFQVGNITVTGYTLPQGQTSPVEIGTGGLARGISLAARALTPFSLPFVLSYDFGHPGGAAAAKEAMAVCVSSSAKLPLSYRADISLPLTDWTGKHPSISGKFDVTCPFTASSLAAIPGLIQLMGGIGAEAGAGAGTGAGTGSDDVIVGSVPLAPGGGGAAASSGTAAGARAGGASVGGASSATSARAPASAPRAAAPAAGSRRRR</sequence>
<keyword evidence="6" id="KW-1185">Reference proteome</keyword>
<feature type="compositionally biased region" description="Gly residues" evidence="3">
    <location>
        <begin position="302"/>
        <end position="321"/>
    </location>
</feature>
<feature type="compositionally biased region" description="Basic residues" evidence="3">
    <location>
        <begin position="87"/>
        <end position="97"/>
    </location>
</feature>
<feature type="compositionally biased region" description="Basic and acidic residues" evidence="3">
    <location>
        <begin position="175"/>
        <end position="184"/>
    </location>
</feature>
<protein>
    <recommendedName>
        <fullName evidence="7">Late embryogenesis abundant protein LEA-2 subgroup domain-containing protein</fullName>
    </recommendedName>
</protein>
<feature type="transmembrane region" description="Helical" evidence="4">
    <location>
        <begin position="488"/>
        <end position="509"/>
    </location>
</feature>
<evidence type="ECO:0000256" key="2">
    <source>
        <dbReference type="ARBA" id="ARBA00023136"/>
    </source>
</evidence>
<reference evidence="6" key="1">
    <citation type="journal article" date="2018" name="Nat. Microbiol.">
        <title>Leveraging single-cell genomics to expand the fungal tree of life.</title>
        <authorList>
            <person name="Ahrendt S.R."/>
            <person name="Quandt C.A."/>
            <person name="Ciobanu D."/>
            <person name="Clum A."/>
            <person name="Salamov A."/>
            <person name="Andreopoulos B."/>
            <person name="Cheng J.F."/>
            <person name="Woyke T."/>
            <person name="Pelin A."/>
            <person name="Henrissat B."/>
            <person name="Reynolds N.K."/>
            <person name="Benny G.L."/>
            <person name="Smith M.E."/>
            <person name="James T.Y."/>
            <person name="Grigoriev I.V."/>
        </authorList>
    </citation>
    <scope>NUCLEOTIDE SEQUENCE [LARGE SCALE GENOMIC DNA]</scope>
</reference>
<dbReference type="PANTHER" id="PTHR31234:SF2">
    <property type="entry name" value="OS05G0199100 PROTEIN"/>
    <property type="match status" value="1"/>
</dbReference>
<name>A0A4P9Y3T4_9FUNG</name>
<evidence type="ECO:0000313" key="6">
    <source>
        <dbReference type="Proteomes" id="UP000267251"/>
    </source>
</evidence>
<feature type="region of interest" description="Disordered" evidence="3">
    <location>
        <begin position="711"/>
        <end position="759"/>
    </location>
</feature>
<dbReference type="PANTHER" id="PTHR31234">
    <property type="entry name" value="LATE EMBRYOGENESIS ABUNDANT (LEA) HYDROXYPROLINE-RICH GLYCOPROTEIN FAMILY"/>
    <property type="match status" value="1"/>
</dbReference>
<feature type="compositionally biased region" description="Basic and acidic residues" evidence="3">
    <location>
        <begin position="52"/>
        <end position="61"/>
    </location>
</feature>
<dbReference type="GO" id="GO:0016020">
    <property type="term" value="C:membrane"/>
    <property type="evidence" value="ECO:0007669"/>
    <property type="project" value="UniProtKB-SubCell"/>
</dbReference>
<feature type="compositionally biased region" description="Gly residues" evidence="3">
    <location>
        <begin position="129"/>
        <end position="160"/>
    </location>
</feature>
<gene>
    <name evidence="5" type="ORF">BJ684DRAFT_16119</name>
</gene>
<dbReference type="OrthoDB" id="20273at2759"/>
<evidence type="ECO:0000256" key="1">
    <source>
        <dbReference type="ARBA" id="ARBA00004370"/>
    </source>
</evidence>
<feature type="compositionally biased region" description="Low complexity" evidence="3">
    <location>
        <begin position="731"/>
        <end position="759"/>
    </location>
</feature>
<feature type="compositionally biased region" description="Gly residues" evidence="3">
    <location>
        <begin position="207"/>
        <end position="226"/>
    </location>
</feature>
<evidence type="ECO:0000256" key="3">
    <source>
        <dbReference type="SAM" id="MobiDB-lite"/>
    </source>
</evidence>
<evidence type="ECO:0000313" key="5">
    <source>
        <dbReference type="EMBL" id="RKP13483.1"/>
    </source>
</evidence>
<accession>A0A4P9Y3T4</accession>